<reference evidence="8" key="2">
    <citation type="submission" date="2018-01" db="EMBL/GenBank/DDBJ databases">
        <authorList>
            <person name="Clerissi C."/>
        </authorList>
    </citation>
    <scope>NUCLEOTIDE SEQUENCE</scope>
    <source>
        <strain evidence="8">Cupriavidus oxalaticus LMG 2235</strain>
    </source>
</reference>
<dbReference type="InterPro" id="IPR001030">
    <property type="entry name" value="Acoase/IPM_deHydtase_lsu_aba"/>
</dbReference>
<dbReference type="GO" id="GO:0046872">
    <property type="term" value="F:metal ion binding"/>
    <property type="evidence" value="ECO:0007669"/>
    <property type="project" value="UniProtKB-KW"/>
</dbReference>
<evidence type="ECO:0000313" key="8">
    <source>
        <dbReference type="EMBL" id="SPC10588.1"/>
    </source>
</evidence>
<dbReference type="EMBL" id="OGUS01000137">
    <property type="protein sequence ID" value="SPC19747.1"/>
    <property type="molecule type" value="Genomic_DNA"/>
</dbReference>
<dbReference type="InterPro" id="IPR015931">
    <property type="entry name" value="Acnase/IPM_dHydase_lsu_aba_1/3"/>
</dbReference>
<dbReference type="GO" id="GO:0003861">
    <property type="term" value="F:3-isopropylmalate dehydratase activity"/>
    <property type="evidence" value="ECO:0007669"/>
    <property type="project" value="UniProtKB-EC"/>
</dbReference>
<dbReference type="AlphaFoldDB" id="A0A375FXN7"/>
<keyword evidence="3" id="KW-0479">Metal-binding</keyword>
<dbReference type="InterPro" id="IPR036008">
    <property type="entry name" value="Aconitase_4Fe-4S_dom"/>
</dbReference>
<keyword evidence="5" id="KW-0411">Iron-sulfur</keyword>
<evidence type="ECO:0000256" key="4">
    <source>
        <dbReference type="ARBA" id="ARBA00023004"/>
    </source>
</evidence>
<dbReference type="InterPro" id="IPR050067">
    <property type="entry name" value="IPM_dehydratase_rel_enz"/>
</dbReference>
<dbReference type="SUPFAM" id="SSF53732">
    <property type="entry name" value="Aconitase iron-sulfur domain"/>
    <property type="match status" value="1"/>
</dbReference>
<protein>
    <submittedName>
        <fullName evidence="8">3-isopropylmalate dehydratase large subunit 1</fullName>
        <ecNumber evidence="8">4.2.1.33</ecNumber>
    </submittedName>
</protein>
<keyword evidence="2" id="KW-0004">4Fe-4S</keyword>
<dbReference type="PANTHER" id="PTHR43822:SF2">
    <property type="entry name" value="HOMOACONITASE, MITOCHONDRIAL"/>
    <property type="match status" value="1"/>
</dbReference>
<evidence type="ECO:0000256" key="2">
    <source>
        <dbReference type="ARBA" id="ARBA00022485"/>
    </source>
</evidence>
<dbReference type="Gene3D" id="3.30.499.10">
    <property type="entry name" value="Aconitase, domain 3"/>
    <property type="match status" value="2"/>
</dbReference>
<dbReference type="NCBIfam" id="TIGR01343">
    <property type="entry name" value="hacA_fam"/>
    <property type="match status" value="1"/>
</dbReference>
<dbReference type="NCBIfam" id="NF001614">
    <property type="entry name" value="PRK00402.1"/>
    <property type="match status" value="1"/>
</dbReference>
<dbReference type="EMBL" id="OGUS01000107">
    <property type="protein sequence ID" value="SPC10588.1"/>
    <property type="molecule type" value="Genomic_DNA"/>
</dbReference>
<keyword evidence="4" id="KW-0408">Iron</keyword>
<keyword evidence="6 8" id="KW-0456">Lyase</keyword>
<dbReference type="Pfam" id="PF00330">
    <property type="entry name" value="Aconitase"/>
    <property type="match status" value="1"/>
</dbReference>
<name>A0A375FXN7_9BURK</name>
<evidence type="ECO:0000256" key="6">
    <source>
        <dbReference type="ARBA" id="ARBA00023239"/>
    </source>
</evidence>
<dbReference type="PANTHER" id="PTHR43822">
    <property type="entry name" value="HOMOACONITASE, MITOCHONDRIAL-RELATED"/>
    <property type="match status" value="1"/>
</dbReference>
<dbReference type="GO" id="GO:0051539">
    <property type="term" value="F:4 iron, 4 sulfur cluster binding"/>
    <property type="evidence" value="ECO:0007669"/>
    <property type="project" value="UniProtKB-KW"/>
</dbReference>
<evidence type="ECO:0000256" key="1">
    <source>
        <dbReference type="ARBA" id="ARBA00011271"/>
    </source>
</evidence>
<reference evidence="10" key="1">
    <citation type="submission" date="2018-01" db="EMBL/GenBank/DDBJ databases">
        <authorList>
            <person name="Gaut B.S."/>
            <person name="Morton B.R."/>
            <person name="Clegg M.T."/>
            <person name="Duvall M.R."/>
        </authorList>
    </citation>
    <scope>NUCLEOTIDE SEQUENCE [LARGE SCALE GENOMIC DNA]</scope>
</reference>
<dbReference type="PRINTS" id="PR00415">
    <property type="entry name" value="ACONITASE"/>
</dbReference>
<gene>
    <name evidence="8" type="primary">leuC</name>
    <name evidence="9" type="ORF">CO2235_MP20158</name>
    <name evidence="8" type="ORF">CO2235_U980005</name>
</gene>
<dbReference type="GO" id="GO:0043436">
    <property type="term" value="P:oxoacid metabolic process"/>
    <property type="evidence" value="ECO:0007669"/>
    <property type="project" value="UniProtKB-ARBA"/>
</dbReference>
<organism evidence="8 10">
    <name type="scientific">Cupriavidus oxalaticus</name>
    <dbReference type="NCBI Taxonomy" id="96344"/>
    <lineage>
        <taxon>Bacteria</taxon>
        <taxon>Pseudomonadati</taxon>
        <taxon>Pseudomonadota</taxon>
        <taxon>Betaproteobacteria</taxon>
        <taxon>Burkholderiales</taxon>
        <taxon>Burkholderiaceae</taxon>
        <taxon>Cupriavidus</taxon>
    </lineage>
</organism>
<evidence type="ECO:0000313" key="9">
    <source>
        <dbReference type="EMBL" id="SPC19747.1"/>
    </source>
</evidence>
<comment type="caution">
    <text evidence="8">The sequence shown here is derived from an EMBL/GenBank/DDBJ whole genome shotgun (WGS) entry which is preliminary data.</text>
</comment>
<dbReference type="Proteomes" id="UP000256862">
    <property type="component" value="Plasmid CO2235_mp"/>
</dbReference>
<evidence type="ECO:0000256" key="3">
    <source>
        <dbReference type="ARBA" id="ARBA00022723"/>
    </source>
</evidence>
<evidence type="ECO:0000256" key="5">
    <source>
        <dbReference type="ARBA" id="ARBA00023014"/>
    </source>
</evidence>
<dbReference type="EC" id="4.2.1.33" evidence="8"/>
<dbReference type="GO" id="GO:0008652">
    <property type="term" value="P:amino acid biosynthetic process"/>
    <property type="evidence" value="ECO:0007669"/>
    <property type="project" value="InterPro"/>
</dbReference>
<evidence type="ECO:0000313" key="10">
    <source>
        <dbReference type="Proteomes" id="UP000256862"/>
    </source>
</evidence>
<sequence length="447" mass="46089">MSVPADSPCAEAAAEADTEAAARPATLAQKLVARAAGLDYAEIGTVAICRVDLAMSHDSSGPRRVAPLLQELGVGVWDPSRYVVVTDHFVPGGDAQAESILRFTRDWTRQAGAELIDAEGICHVVLPERGHVLPGRLIVGGDSHSPTGGAFGAYMFGVGATEMAGVLATGEIWLRVPHTIRLEWDGVLAPGVCAKDINLFLCATLGLGGGRYQALEYTGSAVAALPMQERMTLANMSAELGAQTGLVAPDAVTLDWLAQAGVPAQVLAQIDLAHWRTDAQAPVLAHHRFDAAALAPQVAAPHSPANSAPVDQAAGEPVQIAYLGACTGAKLEDLRMAARVLRGRRVAPGVTLQVAAASRRDQQQAEREGTLAILAEAGASLLPNACGACAGYGAARFPAGSRAIASTARNFSGRMGDAGSAVWLGSPMTVAASAVTGRITDPRTLLA</sequence>
<accession>A0A375FXN7</accession>
<proteinExistence type="predicted"/>
<comment type="subunit">
    <text evidence="1">Heterodimer of LeuC and LeuD.</text>
</comment>
<dbReference type="InterPro" id="IPR006251">
    <property type="entry name" value="Homoacnase/IPMdehydase_lsu"/>
</dbReference>
<evidence type="ECO:0000259" key="7">
    <source>
        <dbReference type="Pfam" id="PF00330"/>
    </source>
</evidence>
<feature type="domain" description="Aconitase/3-isopropylmalate dehydratase large subunit alpha/beta/alpha" evidence="7">
    <location>
        <begin position="49"/>
        <end position="437"/>
    </location>
</feature>